<gene>
    <name evidence="2" type="ORF">SAMN02745110_01682</name>
</gene>
<feature type="transmembrane region" description="Helical" evidence="1">
    <location>
        <begin position="12"/>
        <end position="32"/>
    </location>
</feature>
<evidence type="ECO:0000256" key="1">
    <source>
        <dbReference type="SAM" id="Phobius"/>
    </source>
</evidence>
<dbReference type="AlphaFoldDB" id="A0A1T4NQU2"/>
<keyword evidence="1" id="KW-0472">Membrane</keyword>
<reference evidence="2 3" key="1">
    <citation type="submission" date="2017-02" db="EMBL/GenBank/DDBJ databases">
        <authorList>
            <person name="Peterson S.W."/>
        </authorList>
    </citation>
    <scope>NUCLEOTIDE SEQUENCE [LARGE SCALE GENOMIC DNA]</scope>
    <source>
        <strain evidence="2 3">ATCC 17233</strain>
    </source>
</reference>
<sequence>MILFWAYRPYLMGILGMMYILCSIYLDIYIVIDVETMNDMYIVQVCWAIKSELYVPVWLNN</sequence>
<proteinExistence type="predicted"/>
<protein>
    <submittedName>
        <fullName evidence="2">Uncharacterized protein</fullName>
    </submittedName>
</protein>
<keyword evidence="1" id="KW-1133">Transmembrane helix</keyword>
<evidence type="ECO:0000313" key="3">
    <source>
        <dbReference type="Proteomes" id="UP000189857"/>
    </source>
</evidence>
<dbReference type="EMBL" id="FUXA01000009">
    <property type="protein sequence ID" value="SJZ81456.1"/>
    <property type="molecule type" value="Genomic_DNA"/>
</dbReference>
<evidence type="ECO:0000313" key="2">
    <source>
        <dbReference type="EMBL" id="SJZ81456.1"/>
    </source>
</evidence>
<keyword evidence="3" id="KW-1185">Reference proteome</keyword>
<name>A0A1T4NQU2_9FIRM</name>
<keyword evidence="1" id="KW-0812">Transmembrane</keyword>
<accession>A0A1T4NQU2</accession>
<organism evidence="2 3">
    <name type="scientific">Eubacterium ruminantium</name>
    <dbReference type="NCBI Taxonomy" id="42322"/>
    <lineage>
        <taxon>Bacteria</taxon>
        <taxon>Bacillati</taxon>
        <taxon>Bacillota</taxon>
        <taxon>Clostridia</taxon>
        <taxon>Eubacteriales</taxon>
        <taxon>Eubacteriaceae</taxon>
        <taxon>Eubacterium</taxon>
    </lineage>
</organism>
<dbReference type="Proteomes" id="UP000189857">
    <property type="component" value="Unassembled WGS sequence"/>
</dbReference>